<dbReference type="GO" id="GO:0006955">
    <property type="term" value="P:immune response"/>
    <property type="evidence" value="ECO:0007669"/>
    <property type="project" value="TreeGrafter"/>
</dbReference>
<reference evidence="1" key="3">
    <citation type="submission" date="2025-09" db="UniProtKB">
        <authorList>
            <consortium name="Ensembl"/>
        </authorList>
    </citation>
    <scope>IDENTIFICATION</scope>
</reference>
<dbReference type="AlphaFoldDB" id="H3CIL2"/>
<accession>H3CIL2</accession>
<dbReference type="InParanoid" id="H3CIL2"/>
<proteinExistence type="predicted"/>
<reference evidence="2" key="1">
    <citation type="journal article" date="2004" name="Nature">
        <title>Genome duplication in the teleost fish Tetraodon nigroviridis reveals the early vertebrate proto-karyotype.</title>
        <authorList>
            <person name="Jaillon O."/>
            <person name="Aury J.-M."/>
            <person name="Brunet F."/>
            <person name="Petit J.-L."/>
            <person name="Stange-Thomann N."/>
            <person name="Mauceli E."/>
            <person name="Bouneau L."/>
            <person name="Fischer C."/>
            <person name="Ozouf-Costaz C."/>
            <person name="Bernot A."/>
            <person name="Nicaud S."/>
            <person name="Jaffe D."/>
            <person name="Fisher S."/>
            <person name="Lutfalla G."/>
            <person name="Dossat C."/>
            <person name="Segurens B."/>
            <person name="Dasilva C."/>
            <person name="Salanoubat M."/>
            <person name="Levy M."/>
            <person name="Boudet N."/>
            <person name="Castellano S."/>
            <person name="Anthouard V."/>
            <person name="Jubin C."/>
            <person name="Castelli V."/>
            <person name="Katinka M."/>
            <person name="Vacherie B."/>
            <person name="Biemont C."/>
            <person name="Skalli Z."/>
            <person name="Cattolico L."/>
            <person name="Poulain J."/>
            <person name="De Berardinis V."/>
            <person name="Cruaud C."/>
            <person name="Duprat S."/>
            <person name="Brottier P."/>
            <person name="Coutanceau J.-P."/>
            <person name="Gouzy J."/>
            <person name="Parra G."/>
            <person name="Lardier G."/>
            <person name="Chapple C."/>
            <person name="McKernan K.J."/>
            <person name="McEwan P."/>
            <person name="Bosak S."/>
            <person name="Kellis M."/>
            <person name="Volff J.-N."/>
            <person name="Guigo R."/>
            <person name="Zody M.C."/>
            <person name="Mesirov J."/>
            <person name="Lindblad-Toh K."/>
            <person name="Birren B."/>
            <person name="Nusbaum C."/>
            <person name="Kahn D."/>
            <person name="Robinson-Rechavi M."/>
            <person name="Laudet V."/>
            <person name="Schachter V."/>
            <person name="Quetier F."/>
            <person name="Saurin W."/>
            <person name="Scarpelli C."/>
            <person name="Wincker P."/>
            <person name="Lander E.S."/>
            <person name="Weissenbach J."/>
            <person name="Roest Crollius H."/>
        </authorList>
    </citation>
    <scope>NUCLEOTIDE SEQUENCE [LARGE SCALE GENOMIC DNA]</scope>
</reference>
<dbReference type="Proteomes" id="UP000007303">
    <property type="component" value="Unassembled WGS sequence"/>
</dbReference>
<dbReference type="HOGENOM" id="CLU_049888_1_0_1"/>
<evidence type="ECO:0008006" key="3">
    <source>
        <dbReference type="Google" id="ProtNLM"/>
    </source>
</evidence>
<dbReference type="PANTHER" id="PTHR14241:SF1">
    <property type="entry name" value="INTERFERON-INDUCED PROTEIN 44-RELATED"/>
    <property type="match status" value="1"/>
</dbReference>
<organism evidence="1 2">
    <name type="scientific">Tetraodon nigroviridis</name>
    <name type="common">Spotted green pufferfish</name>
    <name type="synonym">Chelonodon nigroviridis</name>
    <dbReference type="NCBI Taxonomy" id="99883"/>
    <lineage>
        <taxon>Eukaryota</taxon>
        <taxon>Metazoa</taxon>
        <taxon>Chordata</taxon>
        <taxon>Craniata</taxon>
        <taxon>Vertebrata</taxon>
        <taxon>Euteleostomi</taxon>
        <taxon>Actinopterygii</taxon>
        <taxon>Neopterygii</taxon>
        <taxon>Teleostei</taxon>
        <taxon>Neoteleostei</taxon>
        <taxon>Acanthomorphata</taxon>
        <taxon>Eupercaria</taxon>
        <taxon>Tetraodontiformes</taxon>
        <taxon>Tetradontoidea</taxon>
        <taxon>Tetraodontidae</taxon>
        <taxon>Tetraodon</taxon>
    </lineage>
</organism>
<reference evidence="1" key="2">
    <citation type="submission" date="2025-08" db="UniProtKB">
        <authorList>
            <consortium name="Ensembl"/>
        </authorList>
    </citation>
    <scope>IDENTIFICATION</scope>
</reference>
<name>H3CIL2_TETNG</name>
<dbReference type="STRING" id="99883.ENSTNIP00000008090"/>
<dbReference type="SUPFAM" id="SSF52540">
    <property type="entry name" value="P-loop containing nucleoside triphosphate hydrolases"/>
    <property type="match status" value="1"/>
</dbReference>
<dbReference type="OMA" id="MREIRNI"/>
<protein>
    <recommendedName>
        <fullName evidence="3">G domain-containing protein</fullName>
    </recommendedName>
</protein>
<evidence type="ECO:0000313" key="2">
    <source>
        <dbReference type="Proteomes" id="UP000007303"/>
    </source>
</evidence>
<dbReference type="GeneTree" id="ENSGT00940000160560"/>
<evidence type="ECO:0000313" key="1">
    <source>
        <dbReference type="Ensembl" id="ENSTNIP00000008090.1"/>
    </source>
</evidence>
<sequence length="278" mass="30788">AGSSNVLTEPWREIPECRNNKENLNFVKSYSPKHPEVQHLKILLNGPVGAGKSSFISSVDSVLHGDIMCRALTNVKLVDGSFTKTYKTYRFLRQSDPNNPFGFSINDIVGLEESKGVHINDISLALKGHVKDGYKFKPSSPLTESDEGYNPSPTLQDRVHVLVSVIAADNETILTEEMQKKMREIRNIASELGISQLAILTRCDKACPAVADGMANLYKSKYLKGMADELGDKLGIPPNCIFLVKNYEEETRIRDDVDAPILCALRQIISSGDDFLTD</sequence>
<dbReference type="PANTHER" id="PTHR14241">
    <property type="entry name" value="INTERFERON-INDUCED PROTEIN 44"/>
    <property type="match status" value="1"/>
</dbReference>
<dbReference type="Ensembl" id="ENSTNIT00000008253.1">
    <property type="protein sequence ID" value="ENSTNIP00000008090.1"/>
    <property type="gene ID" value="ENSTNIG00000005404.1"/>
</dbReference>
<dbReference type="Gene3D" id="3.40.50.300">
    <property type="entry name" value="P-loop containing nucleotide triphosphate hydrolases"/>
    <property type="match status" value="1"/>
</dbReference>
<keyword evidence="2" id="KW-1185">Reference proteome</keyword>
<dbReference type="InterPro" id="IPR027417">
    <property type="entry name" value="P-loop_NTPase"/>
</dbReference>